<dbReference type="GO" id="GO:0005829">
    <property type="term" value="C:cytosol"/>
    <property type="evidence" value="ECO:0007669"/>
    <property type="project" value="TreeGrafter"/>
</dbReference>
<evidence type="ECO:0000256" key="2">
    <source>
        <dbReference type="ARBA" id="ARBA00022692"/>
    </source>
</evidence>
<keyword evidence="4" id="KW-0472">Membrane</keyword>
<reference evidence="6" key="1">
    <citation type="submission" date="2015-10" db="EMBL/GenBank/DDBJ databases">
        <authorList>
            <person name="Regsiter A."/>
            <person name="william w."/>
        </authorList>
    </citation>
    <scope>NUCLEOTIDE SEQUENCE</scope>
    <source>
        <strain evidence="6">Montdore</strain>
    </source>
</reference>
<dbReference type="Pfam" id="PF08427">
    <property type="entry name" value="ARMH3_C"/>
    <property type="match status" value="1"/>
</dbReference>
<proteinExistence type="predicted"/>
<evidence type="ECO:0000259" key="5">
    <source>
        <dbReference type="SMART" id="SM01158"/>
    </source>
</evidence>
<keyword evidence="7" id="KW-1185">Reference proteome</keyword>
<dbReference type="InterPro" id="IPR039868">
    <property type="entry name" value="ARMD3-like"/>
</dbReference>
<evidence type="ECO:0000313" key="6">
    <source>
        <dbReference type="EMBL" id="CUS09575.1"/>
    </source>
</evidence>
<name>A0A292PSA0_9PEZI</name>
<evidence type="ECO:0000256" key="1">
    <source>
        <dbReference type="ARBA" id="ARBA00004370"/>
    </source>
</evidence>
<evidence type="ECO:0000256" key="3">
    <source>
        <dbReference type="ARBA" id="ARBA00022989"/>
    </source>
</evidence>
<sequence length="667" mass="74849">MASPLTHDPRPSFQPKIVSLYENLFKDEDDEQEKSEGFWTEFFLLKCHPPGLTAILDPISPDDLLHMQPQTRQLFSHAVNCVKSGGSPSDEIALDTLNVFLRAVLAKRYTNLSSDIISILTGLSKVDWVFTDFVTSLDTHIKNGRTGMLYCWHSGAMVDLKWSNGRLGKVEVRRKAIQVALCIACGAFQTGLLSYFTHRDLFPALMKYINDPETAGLAYEPFLLLATLANYNKFEFQNPYQMRLDDFVNEPTIKRIVQEIGFSSVRCRADYIAIQDDLPEGWSLNNVLSYVGLTMLSGAGPKSRPTSPAPTPAADPKLSFNDLPGPGAAILLATYDFVNANKLFCHNFVSYQDSDPKVESPICSYISLTSYLLHHAHRSSRLCLYARLNLLVLRILLEDQSLCKRLTSDETKSFVRLCRQKPPHLPVVRSKRSLLTAIIDAVVDGINHNLRKRLDVELYSASVGILSRSISFLIRSRTRLGYHWTDLWRSILSLIRFLTSYSSDLKDLPDLPPFLDDLVNLIALALSAGDAFLPNAAEYDDLFYKLVEAGDTLVKFRDCCTPPFPSISQHVADKVDDLTSRPKNSISTLIAVSEHYYALISENQSRTKSKNLSPQQVGEVIKSGYETLSITSKDGLDAWERYREADERAFLKRAARVAVGDVRIVMG</sequence>
<dbReference type="GO" id="GO:0016020">
    <property type="term" value="C:membrane"/>
    <property type="evidence" value="ECO:0007669"/>
    <property type="project" value="UniProtKB-SubCell"/>
</dbReference>
<dbReference type="Proteomes" id="UP001412239">
    <property type="component" value="Unassembled WGS sequence"/>
</dbReference>
<evidence type="ECO:0000256" key="4">
    <source>
        <dbReference type="ARBA" id="ARBA00023136"/>
    </source>
</evidence>
<dbReference type="PANTHER" id="PTHR13608:SF3">
    <property type="entry name" value="ARMADILLO-LIKE HELICAL DOMAIN-CONTAINING PROTEIN 3"/>
    <property type="match status" value="1"/>
</dbReference>
<comment type="subcellular location">
    <subcellularLocation>
        <location evidence="1">Membrane</location>
    </subcellularLocation>
</comment>
<keyword evidence="2" id="KW-0812">Transmembrane</keyword>
<feature type="domain" description="Armadillo-like helical" evidence="5">
    <location>
        <begin position="426"/>
        <end position="666"/>
    </location>
</feature>
<keyword evidence="3" id="KW-1133">Transmembrane helix</keyword>
<dbReference type="SMART" id="SM01158">
    <property type="entry name" value="DUF1741"/>
    <property type="match status" value="1"/>
</dbReference>
<accession>A0A292PSA0</accession>
<dbReference type="InterPro" id="IPR013636">
    <property type="entry name" value="ARMH3_C"/>
</dbReference>
<dbReference type="PANTHER" id="PTHR13608">
    <property type="entry name" value="ARMADILLO-LIKE HELICAL DOMAIN-CONTAINING PROTEIN 3"/>
    <property type="match status" value="1"/>
</dbReference>
<dbReference type="AlphaFoldDB" id="A0A292PSA0"/>
<gene>
    <name evidence="6" type="ORF">GSTUAT00006376001</name>
</gene>
<organism evidence="6 7">
    <name type="scientific">Tuber aestivum</name>
    <name type="common">summer truffle</name>
    <dbReference type="NCBI Taxonomy" id="59557"/>
    <lineage>
        <taxon>Eukaryota</taxon>
        <taxon>Fungi</taxon>
        <taxon>Dikarya</taxon>
        <taxon>Ascomycota</taxon>
        <taxon>Pezizomycotina</taxon>
        <taxon>Pezizomycetes</taxon>
        <taxon>Pezizales</taxon>
        <taxon>Tuberaceae</taxon>
        <taxon>Tuber</taxon>
    </lineage>
</organism>
<dbReference type="EMBL" id="LN891077">
    <property type="protein sequence ID" value="CUS09575.1"/>
    <property type="molecule type" value="Genomic_DNA"/>
</dbReference>
<evidence type="ECO:0000313" key="7">
    <source>
        <dbReference type="Proteomes" id="UP001412239"/>
    </source>
</evidence>
<protein>
    <recommendedName>
        <fullName evidence="5">Armadillo-like helical domain-containing protein</fullName>
    </recommendedName>
</protein>